<dbReference type="EMBL" id="JACGWN010000010">
    <property type="protein sequence ID" value="KAL0427181.1"/>
    <property type="molecule type" value="Genomic_DNA"/>
</dbReference>
<protein>
    <submittedName>
        <fullName evidence="2">Uncharacterized protein</fullName>
    </submittedName>
</protein>
<comment type="caution">
    <text evidence="2">The sequence shown here is derived from an EMBL/GenBank/DDBJ whole genome shotgun (WGS) entry which is preliminary data.</text>
</comment>
<dbReference type="PANTHER" id="PTHR48125">
    <property type="entry name" value="LP07818P1"/>
    <property type="match status" value="1"/>
</dbReference>
<reference evidence="2" key="2">
    <citation type="journal article" date="2024" name="Plant">
        <title>Genomic evolution and insights into agronomic trait innovations of Sesamum species.</title>
        <authorList>
            <person name="Miao H."/>
            <person name="Wang L."/>
            <person name="Qu L."/>
            <person name="Liu H."/>
            <person name="Sun Y."/>
            <person name="Le M."/>
            <person name="Wang Q."/>
            <person name="Wei S."/>
            <person name="Zheng Y."/>
            <person name="Lin W."/>
            <person name="Duan Y."/>
            <person name="Cao H."/>
            <person name="Xiong S."/>
            <person name="Wang X."/>
            <person name="Wei L."/>
            <person name="Li C."/>
            <person name="Ma Q."/>
            <person name="Ju M."/>
            <person name="Zhao R."/>
            <person name="Li G."/>
            <person name="Mu C."/>
            <person name="Tian Q."/>
            <person name="Mei H."/>
            <person name="Zhang T."/>
            <person name="Gao T."/>
            <person name="Zhang H."/>
        </authorList>
    </citation>
    <scope>NUCLEOTIDE SEQUENCE</scope>
    <source>
        <strain evidence="2">KEN1</strain>
    </source>
</reference>
<feature type="region of interest" description="Disordered" evidence="1">
    <location>
        <begin position="1"/>
        <end position="59"/>
    </location>
</feature>
<name>A0AAW2VHM3_9LAMI</name>
<gene>
    <name evidence="2" type="ORF">Slati_2892900</name>
</gene>
<feature type="region of interest" description="Disordered" evidence="1">
    <location>
        <begin position="313"/>
        <end position="333"/>
    </location>
</feature>
<evidence type="ECO:0000256" key="1">
    <source>
        <dbReference type="SAM" id="MobiDB-lite"/>
    </source>
</evidence>
<evidence type="ECO:0000313" key="2">
    <source>
        <dbReference type="EMBL" id="KAL0427181.1"/>
    </source>
</evidence>
<reference evidence="2" key="1">
    <citation type="submission" date="2020-06" db="EMBL/GenBank/DDBJ databases">
        <authorList>
            <person name="Li T."/>
            <person name="Hu X."/>
            <person name="Zhang T."/>
            <person name="Song X."/>
            <person name="Zhang H."/>
            <person name="Dai N."/>
            <person name="Sheng W."/>
            <person name="Hou X."/>
            <person name="Wei L."/>
        </authorList>
    </citation>
    <scope>NUCLEOTIDE SEQUENCE</scope>
    <source>
        <strain evidence="2">KEN1</strain>
        <tissue evidence="2">Leaf</tissue>
    </source>
</reference>
<sequence length="333" mass="36175">MSSGTPPVPRGRGRGRGRGPPLPAVSSDASRIGGAVSSPSPPPATTPPSPAPQTHLAGPSTAASAFVEACMQFVVLVAGPVPPPPPPAVHPPSTCQYISLDDARSDRRFHERINTVVRGHFPHPWPYLRQITYWWDCDDKSMFRVFHMFSGKYIRKTFAFARSSLVKPLWLANEIWLQLQAYWASEGFQQESSKNKANRAVNPTASSIVYRGGSSSVCMHKRKLEAELGRPPKQMEVFERCYKKKEDGGCSGTRAAEVAVMFQKLMEDHRPQPTAVDGHTPAESEASVADVAGCSRGKNKGHVFGLGSEAHFSSWTYTSSSPPPPPPPPPNPA</sequence>
<accession>A0AAW2VHM3</accession>
<proteinExistence type="predicted"/>
<dbReference type="InterPro" id="IPR004252">
    <property type="entry name" value="Probable_transposase_24"/>
</dbReference>
<dbReference type="PANTHER" id="PTHR48125:SF10">
    <property type="entry name" value="OS12G0136300 PROTEIN"/>
    <property type="match status" value="1"/>
</dbReference>
<organism evidence="2">
    <name type="scientific">Sesamum latifolium</name>
    <dbReference type="NCBI Taxonomy" id="2727402"/>
    <lineage>
        <taxon>Eukaryota</taxon>
        <taxon>Viridiplantae</taxon>
        <taxon>Streptophyta</taxon>
        <taxon>Embryophyta</taxon>
        <taxon>Tracheophyta</taxon>
        <taxon>Spermatophyta</taxon>
        <taxon>Magnoliopsida</taxon>
        <taxon>eudicotyledons</taxon>
        <taxon>Gunneridae</taxon>
        <taxon>Pentapetalae</taxon>
        <taxon>asterids</taxon>
        <taxon>lamiids</taxon>
        <taxon>Lamiales</taxon>
        <taxon>Pedaliaceae</taxon>
        <taxon>Sesamum</taxon>
    </lineage>
</organism>
<feature type="compositionally biased region" description="Pro residues" evidence="1">
    <location>
        <begin position="321"/>
        <end position="333"/>
    </location>
</feature>
<feature type="compositionally biased region" description="Pro residues" evidence="1">
    <location>
        <begin position="39"/>
        <end position="51"/>
    </location>
</feature>
<dbReference type="AlphaFoldDB" id="A0AAW2VHM3"/>
<dbReference type="Pfam" id="PF03004">
    <property type="entry name" value="Transposase_24"/>
    <property type="match status" value="1"/>
</dbReference>